<proteinExistence type="predicted"/>
<dbReference type="STRING" id="341454.A0A4S2N0Y3"/>
<dbReference type="Proteomes" id="UP000298138">
    <property type="component" value="Unassembled WGS sequence"/>
</dbReference>
<dbReference type="EMBL" id="ML220114">
    <property type="protein sequence ID" value="TGZ82687.1"/>
    <property type="molecule type" value="Genomic_DNA"/>
</dbReference>
<feature type="compositionally biased region" description="Basic and acidic residues" evidence="1">
    <location>
        <begin position="125"/>
        <end position="140"/>
    </location>
</feature>
<evidence type="ECO:0000256" key="1">
    <source>
        <dbReference type="SAM" id="MobiDB-lite"/>
    </source>
</evidence>
<protein>
    <submittedName>
        <fullName evidence="2">Uncharacterized protein</fullName>
    </submittedName>
</protein>
<dbReference type="OrthoDB" id="5374569at2759"/>
<feature type="compositionally biased region" description="Polar residues" evidence="1">
    <location>
        <begin position="10"/>
        <end position="37"/>
    </location>
</feature>
<evidence type="ECO:0000313" key="3">
    <source>
        <dbReference type="Proteomes" id="UP000298138"/>
    </source>
</evidence>
<feature type="compositionally biased region" description="Low complexity" evidence="1">
    <location>
        <begin position="274"/>
        <end position="295"/>
    </location>
</feature>
<organism evidence="2 3">
    <name type="scientific">Ascodesmis nigricans</name>
    <dbReference type="NCBI Taxonomy" id="341454"/>
    <lineage>
        <taxon>Eukaryota</taxon>
        <taxon>Fungi</taxon>
        <taxon>Dikarya</taxon>
        <taxon>Ascomycota</taxon>
        <taxon>Pezizomycotina</taxon>
        <taxon>Pezizomycetes</taxon>
        <taxon>Pezizales</taxon>
        <taxon>Ascodesmidaceae</taxon>
        <taxon>Ascodesmis</taxon>
    </lineage>
</organism>
<feature type="region of interest" description="Disordered" evidence="1">
    <location>
        <begin position="1"/>
        <end position="64"/>
    </location>
</feature>
<accession>A0A4S2N0Y3</accession>
<feature type="region of interest" description="Disordered" evidence="1">
    <location>
        <begin position="264"/>
        <end position="353"/>
    </location>
</feature>
<feature type="region of interest" description="Disordered" evidence="1">
    <location>
        <begin position="106"/>
        <end position="140"/>
    </location>
</feature>
<dbReference type="InParanoid" id="A0A4S2N0Y3"/>
<evidence type="ECO:0000313" key="2">
    <source>
        <dbReference type="EMBL" id="TGZ82687.1"/>
    </source>
</evidence>
<feature type="compositionally biased region" description="Polar residues" evidence="1">
    <location>
        <begin position="110"/>
        <end position="123"/>
    </location>
</feature>
<dbReference type="AlphaFoldDB" id="A0A4S2N0Y3"/>
<sequence>MPRPLPWNTKPESNATTSRPNPPAVTSTSTNPSISSRPTKRARTFPPKNDPPPTTGEGLTNLTGMLPGDDTWIMVEDEFLSTAHLFTKSLHEAEYEKLSAAAKEKHSQRISRLQGSSQATPQSRDLLRKREDAARERQKRIEEEEEALDCESELGMLMRGGGKGRGVSLVGMGGRAGRVVTRAAVGFTEGSGCSQSQARRAGLDRGASFMGMCDGRAGKPTATTTSYRLAARMMPPFHHLAPGKSSFEYDDDLDLDEVELPVPRRRSTADTVTSHHQPSKSTSSSTSTSTSSSKTPKPPHLPSSTSTSSQSRHTPSFTSPLSSFTSTYSQSTQSTSTTTSATQLDSFPFGSFDFTLPPSRFRGKSAARRYRALAGSSGNTAAGAGGEEAVVVGEKREVGEVGEERRKKEADVMKVLMGT</sequence>
<keyword evidence="3" id="KW-1185">Reference proteome</keyword>
<gene>
    <name evidence="2" type="ORF">EX30DRAFT_393967</name>
</gene>
<feature type="compositionally biased region" description="Low complexity" evidence="1">
    <location>
        <begin position="302"/>
        <end position="342"/>
    </location>
</feature>
<reference evidence="2 3" key="1">
    <citation type="submission" date="2019-04" db="EMBL/GenBank/DDBJ databases">
        <title>Comparative genomics and transcriptomics to analyze fruiting body development in filamentous ascomycetes.</title>
        <authorList>
            <consortium name="DOE Joint Genome Institute"/>
            <person name="Lutkenhaus R."/>
            <person name="Traeger S."/>
            <person name="Breuer J."/>
            <person name="Kuo A."/>
            <person name="Lipzen A."/>
            <person name="Pangilinan J."/>
            <person name="Dilworth D."/>
            <person name="Sandor L."/>
            <person name="Poggeler S."/>
            <person name="Barry K."/>
            <person name="Grigoriev I.V."/>
            <person name="Nowrousian M."/>
        </authorList>
    </citation>
    <scope>NUCLEOTIDE SEQUENCE [LARGE SCALE GENOMIC DNA]</scope>
    <source>
        <strain evidence="2 3">CBS 389.68</strain>
    </source>
</reference>
<name>A0A4S2N0Y3_9PEZI</name>